<feature type="region of interest" description="Disordered" evidence="1">
    <location>
        <begin position="83"/>
        <end position="220"/>
    </location>
</feature>
<evidence type="ECO:0000313" key="2">
    <source>
        <dbReference type="EMBL" id="QHU34350.1"/>
    </source>
</evidence>
<organism evidence="2">
    <name type="scientific">viral metagenome</name>
    <dbReference type="NCBI Taxonomy" id="1070528"/>
    <lineage>
        <taxon>unclassified sequences</taxon>
        <taxon>metagenomes</taxon>
        <taxon>organismal metagenomes</taxon>
    </lineage>
</organism>
<feature type="compositionally biased region" description="Basic residues" evidence="1">
    <location>
        <begin position="176"/>
        <end position="195"/>
    </location>
</feature>
<reference evidence="2" key="1">
    <citation type="journal article" date="2020" name="Nature">
        <title>Giant virus diversity and host interactions through global metagenomics.</title>
        <authorList>
            <person name="Schulz F."/>
            <person name="Roux S."/>
            <person name="Paez-Espino D."/>
            <person name="Jungbluth S."/>
            <person name="Walsh D.A."/>
            <person name="Denef V.J."/>
            <person name="McMahon K.D."/>
            <person name="Konstantinidis K.T."/>
            <person name="Eloe-Fadrosh E.A."/>
            <person name="Kyrpides N.C."/>
            <person name="Woyke T."/>
        </authorList>
    </citation>
    <scope>NUCLEOTIDE SEQUENCE</scope>
    <source>
        <strain evidence="2">GVMAG-S-1016713-123</strain>
    </source>
</reference>
<proteinExistence type="predicted"/>
<protein>
    <submittedName>
        <fullName evidence="2">Uncharacterized protein</fullName>
    </submittedName>
</protein>
<name>A0A6C0LVD5_9ZZZZ</name>
<sequence>MNIYYIYMSCSGNRCNMSVGGSGGTNNPIPPAQHTPYPAGANSASDAARINGNNNVDNQTELGAAFKGGSGGMGRIVVPQHQEVSASQSGNQGANQTSASTAQSLSQGHENAKMDHLVGGRKRRRTRKYMRSNKSTYKRRKRNTKRKASKSRRGSKASKSRRGSKASKSRCGSKTSKSRRGSKTRKSLKRCRVGGKQHLMYDWSRQSSNTHRWKNEVDRK</sequence>
<accession>A0A6C0LVD5</accession>
<dbReference type="AlphaFoldDB" id="A0A6C0LVD5"/>
<dbReference type="EMBL" id="MN740569">
    <property type="protein sequence ID" value="QHU34350.1"/>
    <property type="molecule type" value="Genomic_DNA"/>
</dbReference>
<evidence type="ECO:0000256" key="1">
    <source>
        <dbReference type="SAM" id="MobiDB-lite"/>
    </source>
</evidence>
<feature type="compositionally biased region" description="Low complexity" evidence="1">
    <location>
        <begin position="92"/>
        <end position="108"/>
    </location>
</feature>
<feature type="compositionally biased region" description="Basic residues" evidence="1">
    <location>
        <begin position="119"/>
        <end position="168"/>
    </location>
</feature>